<dbReference type="AlphaFoldDB" id="A0A1E5Q8J6"/>
<accession>A0A1E5Q8J6</accession>
<proteinExistence type="predicted"/>
<comment type="caution">
    <text evidence="1">The sequence shown here is derived from an EMBL/GenBank/DDBJ whole genome shotgun (WGS) entry which is preliminary data.</text>
</comment>
<keyword evidence="2" id="KW-1185">Reference proteome</keyword>
<name>A0A1E5Q8J6_9PROT</name>
<sequence length="61" mass="6862">MRAAQFVFVTHDARVLAMGEDGLLEDVTEARELLPQSAFAKSVEDDPLADKRRELLKRFAS</sequence>
<dbReference type="EMBL" id="MCGG01000020">
    <property type="protein sequence ID" value="OEJ67706.1"/>
    <property type="molecule type" value="Genomic_DNA"/>
</dbReference>
<gene>
    <name evidence="1" type="ORF">BEN30_08205</name>
</gene>
<protein>
    <submittedName>
        <fullName evidence="1">Uncharacterized protein</fullName>
    </submittedName>
</protein>
<dbReference type="STRING" id="28181.BEN30_08205"/>
<dbReference type="Proteomes" id="UP000095347">
    <property type="component" value="Unassembled WGS sequence"/>
</dbReference>
<reference evidence="2" key="1">
    <citation type="submission" date="2016-07" db="EMBL/GenBank/DDBJ databases">
        <authorList>
            <person name="Florea S."/>
            <person name="Webb J.S."/>
            <person name="Jaromczyk J."/>
            <person name="Schardl C.L."/>
        </authorList>
    </citation>
    <scope>NUCLEOTIDE SEQUENCE [LARGE SCALE GENOMIC DNA]</scope>
    <source>
        <strain evidence="2">MV-1</strain>
    </source>
</reference>
<organism evidence="1 2">
    <name type="scientific">Magnetovibrio blakemorei</name>
    <dbReference type="NCBI Taxonomy" id="28181"/>
    <lineage>
        <taxon>Bacteria</taxon>
        <taxon>Pseudomonadati</taxon>
        <taxon>Pseudomonadota</taxon>
        <taxon>Alphaproteobacteria</taxon>
        <taxon>Rhodospirillales</taxon>
        <taxon>Magnetovibrionaceae</taxon>
        <taxon>Magnetovibrio</taxon>
    </lineage>
</organism>
<dbReference type="RefSeq" id="WP_069957566.1">
    <property type="nucleotide sequence ID" value="NZ_MCGG01000020.1"/>
</dbReference>
<evidence type="ECO:0000313" key="1">
    <source>
        <dbReference type="EMBL" id="OEJ67706.1"/>
    </source>
</evidence>
<evidence type="ECO:0000313" key="2">
    <source>
        <dbReference type="Proteomes" id="UP000095347"/>
    </source>
</evidence>